<proteinExistence type="predicted"/>
<reference evidence="1" key="1">
    <citation type="submission" date="2024-06" db="EMBL/GenBank/DDBJ databases">
        <title>The genome sequences of Kitasatospora sp. strain HUAS MG31.</title>
        <authorList>
            <person name="Mo P."/>
        </authorList>
    </citation>
    <scope>NUCLEOTIDE SEQUENCE</scope>
    <source>
        <strain evidence="1">HUAS MG31</strain>
    </source>
</reference>
<dbReference type="EMBL" id="CP159872">
    <property type="protein sequence ID" value="XCM83202.1"/>
    <property type="molecule type" value="Genomic_DNA"/>
</dbReference>
<evidence type="ECO:0000313" key="1">
    <source>
        <dbReference type="EMBL" id="XCM83202.1"/>
    </source>
</evidence>
<sequence>MGVYVSVRGWLECDATQLVTVREIISSHADDHYSHGWSTPRQQVNWTHYLFYGADIRASALDWFTDQIGEIARIPASDEDGDRIRGLFLASHEADGTTEWQVREGRLVISPADARHRYLDE</sequence>
<gene>
    <name evidence="1" type="ORF">ABWK59_31905</name>
</gene>
<accession>A0AAU8K7F3</accession>
<dbReference type="RefSeq" id="WP_354644137.1">
    <property type="nucleotide sequence ID" value="NZ_CP159872.1"/>
</dbReference>
<organism evidence="1">
    <name type="scientific">Kitasatospora camelliae</name>
    <dbReference type="NCBI Taxonomy" id="3156397"/>
    <lineage>
        <taxon>Bacteria</taxon>
        <taxon>Bacillati</taxon>
        <taxon>Actinomycetota</taxon>
        <taxon>Actinomycetes</taxon>
        <taxon>Kitasatosporales</taxon>
        <taxon>Streptomycetaceae</taxon>
        <taxon>Kitasatospora</taxon>
    </lineage>
</organism>
<protein>
    <submittedName>
        <fullName evidence="1">Uncharacterized protein</fullName>
    </submittedName>
</protein>
<dbReference type="AlphaFoldDB" id="A0AAU8K7F3"/>
<dbReference type="KEGG" id="kcm:ABWK59_31905"/>
<name>A0AAU8K7F3_9ACTN</name>